<evidence type="ECO:0000256" key="1">
    <source>
        <dbReference type="SAM" id="MobiDB-lite"/>
    </source>
</evidence>
<feature type="compositionally biased region" description="Polar residues" evidence="1">
    <location>
        <begin position="67"/>
        <end position="90"/>
    </location>
</feature>
<dbReference type="AlphaFoldDB" id="A0A7S4HUE9"/>
<dbReference type="EMBL" id="HBKP01006540">
    <property type="protein sequence ID" value="CAE2209721.1"/>
    <property type="molecule type" value="Transcribed_RNA"/>
</dbReference>
<protein>
    <recommendedName>
        <fullName evidence="3">RWP-RK domain-containing protein</fullName>
    </recommendedName>
</protein>
<sequence>METYPLFNQDLGNRDSWQSQDQAQMSSFQSPSKPFDFERRPTMGLQRTPTFTSNFPIQHTPVPMHNSYPSSGFYPNSQTQQQPRPMRPNTSYIVNGPCWENSPPPYHQQQQQQQQNSFYPQFSQPCEVEQLPVQNSLCEVSKNEFVSFDGPKITDNDLAITVSPAPSQEQNYCDITEYLNMPQTKAAKLLGIPTSTLSKRWKEAAPQRKWPWRTTCKIDKQVSYLLQDIPPGGEIPLEDRDKLALLIRKRQEELRPIVIRF</sequence>
<evidence type="ECO:0008006" key="3">
    <source>
        <dbReference type="Google" id="ProtNLM"/>
    </source>
</evidence>
<reference evidence="2" key="1">
    <citation type="submission" date="2021-01" db="EMBL/GenBank/DDBJ databases">
        <authorList>
            <person name="Corre E."/>
            <person name="Pelletier E."/>
            <person name="Niang G."/>
            <person name="Scheremetjew M."/>
            <person name="Finn R."/>
            <person name="Kale V."/>
            <person name="Holt S."/>
            <person name="Cochrane G."/>
            <person name="Meng A."/>
            <person name="Brown T."/>
            <person name="Cohen L."/>
        </authorList>
    </citation>
    <scope>NUCLEOTIDE SEQUENCE</scope>
    <source>
        <strain evidence="2">DIVA3 518/3/11/1/6</strain>
    </source>
</reference>
<accession>A0A7S4HUE9</accession>
<feature type="compositionally biased region" description="Polar residues" evidence="1">
    <location>
        <begin position="15"/>
        <end position="32"/>
    </location>
</feature>
<feature type="region of interest" description="Disordered" evidence="1">
    <location>
        <begin position="1"/>
        <end position="39"/>
    </location>
</feature>
<name>A0A7S4HUE9_9EUKA</name>
<organism evidence="2">
    <name type="scientific">Vannella robusta</name>
    <dbReference type="NCBI Taxonomy" id="1487602"/>
    <lineage>
        <taxon>Eukaryota</taxon>
        <taxon>Amoebozoa</taxon>
        <taxon>Discosea</taxon>
        <taxon>Flabellinia</taxon>
        <taxon>Vannellidae</taxon>
        <taxon>Vannella</taxon>
    </lineage>
</organism>
<proteinExistence type="predicted"/>
<evidence type="ECO:0000313" key="2">
    <source>
        <dbReference type="EMBL" id="CAE2209721.1"/>
    </source>
</evidence>
<gene>
    <name evidence="2" type="ORF">VSP0166_LOCUS4712</name>
</gene>
<feature type="region of interest" description="Disordered" evidence="1">
    <location>
        <begin position="64"/>
        <end position="90"/>
    </location>
</feature>